<dbReference type="GO" id="GO:0016020">
    <property type="term" value="C:membrane"/>
    <property type="evidence" value="ECO:0007669"/>
    <property type="project" value="UniProtKB-SubCell"/>
</dbReference>
<evidence type="ECO:0000256" key="1">
    <source>
        <dbReference type="ARBA" id="ARBA00004141"/>
    </source>
</evidence>
<dbReference type="Gene3D" id="1.20.1070.10">
    <property type="entry name" value="Rhodopsin 7-helix transmembrane proteins"/>
    <property type="match status" value="1"/>
</dbReference>
<evidence type="ECO:0000256" key="5">
    <source>
        <dbReference type="ARBA" id="ARBA00023136"/>
    </source>
</evidence>
<sequence>YRMSESPLNLSVTTEKIGHRNQTPREELQFTRDMAIGVYSVIFALALIGNILVIVTLVQNKRMRTVTNVFLLNLSISDLLLAVFCMPFTLIPMMMQNFMFGEAMCVMIRYLQ</sequence>
<dbReference type="PRINTS" id="PR00237">
    <property type="entry name" value="GPCRRHODOPSN"/>
</dbReference>
<dbReference type="PANTHER" id="PTHR24238">
    <property type="entry name" value="G-PROTEIN COUPLED RECEPTOR"/>
    <property type="match status" value="1"/>
</dbReference>
<evidence type="ECO:0000256" key="3">
    <source>
        <dbReference type="ARBA" id="ARBA00022989"/>
    </source>
</evidence>
<evidence type="ECO:0000259" key="9">
    <source>
        <dbReference type="PROSITE" id="PS50262"/>
    </source>
</evidence>
<feature type="non-terminal residue" evidence="10">
    <location>
        <position position="1"/>
    </location>
</feature>
<dbReference type="InterPro" id="IPR017452">
    <property type="entry name" value="GPCR_Rhodpsn_7TM"/>
</dbReference>
<keyword evidence="7" id="KW-0807">Transducer</keyword>
<reference evidence="10 11" key="1">
    <citation type="submission" date="2024-11" db="EMBL/GenBank/DDBJ databases">
        <title>Chromosome-level genome assembly of the freshwater bivalve Anodonta woodiana.</title>
        <authorList>
            <person name="Chen X."/>
        </authorList>
    </citation>
    <scope>NUCLEOTIDE SEQUENCE [LARGE SCALE GENOMIC DNA]</scope>
    <source>
        <strain evidence="10">MN2024</strain>
        <tissue evidence="10">Gills</tissue>
    </source>
</reference>
<dbReference type="Pfam" id="PF00001">
    <property type="entry name" value="7tm_1"/>
    <property type="match status" value="1"/>
</dbReference>
<proteinExistence type="predicted"/>
<dbReference type="AlphaFoldDB" id="A0ABD3X6J9"/>
<keyword evidence="6" id="KW-0675">Receptor</keyword>
<feature type="transmembrane region" description="Helical" evidence="8">
    <location>
        <begin position="36"/>
        <end position="58"/>
    </location>
</feature>
<keyword evidence="5 8" id="KW-0472">Membrane</keyword>
<name>A0ABD3X6J9_SINWO</name>
<evidence type="ECO:0000256" key="2">
    <source>
        <dbReference type="ARBA" id="ARBA00022692"/>
    </source>
</evidence>
<evidence type="ECO:0000256" key="8">
    <source>
        <dbReference type="SAM" id="Phobius"/>
    </source>
</evidence>
<dbReference type="EMBL" id="JBJQND010000004">
    <property type="protein sequence ID" value="KAL3880612.1"/>
    <property type="molecule type" value="Genomic_DNA"/>
</dbReference>
<comment type="caution">
    <text evidence="10">The sequence shown here is derived from an EMBL/GenBank/DDBJ whole genome shotgun (WGS) entry which is preliminary data.</text>
</comment>
<dbReference type="PANTHER" id="PTHR24238:SF75">
    <property type="entry name" value="CHOLECYSTOKININ-LIKE RECEPTOR AT 17D1-RELATED"/>
    <property type="match status" value="1"/>
</dbReference>
<evidence type="ECO:0000313" key="11">
    <source>
        <dbReference type="Proteomes" id="UP001634394"/>
    </source>
</evidence>
<evidence type="ECO:0000256" key="7">
    <source>
        <dbReference type="ARBA" id="ARBA00023224"/>
    </source>
</evidence>
<keyword evidence="2 8" id="KW-0812">Transmembrane</keyword>
<organism evidence="10 11">
    <name type="scientific">Sinanodonta woodiana</name>
    <name type="common">Chinese pond mussel</name>
    <name type="synonym">Anodonta woodiana</name>
    <dbReference type="NCBI Taxonomy" id="1069815"/>
    <lineage>
        <taxon>Eukaryota</taxon>
        <taxon>Metazoa</taxon>
        <taxon>Spiralia</taxon>
        <taxon>Lophotrochozoa</taxon>
        <taxon>Mollusca</taxon>
        <taxon>Bivalvia</taxon>
        <taxon>Autobranchia</taxon>
        <taxon>Heteroconchia</taxon>
        <taxon>Palaeoheterodonta</taxon>
        <taxon>Unionida</taxon>
        <taxon>Unionoidea</taxon>
        <taxon>Unionidae</taxon>
        <taxon>Unioninae</taxon>
        <taxon>Sinanodonta</taxon>
    </lineage>
</organism>
<evidence type="ECO:0000256" key="6">
    <source>
        <dbReference type="ARBA" id="ARBA00023170"/>
    </source>
</evidence>
<dbReference type="InterPro" id="IPR000276">
    <property type="entry name" value="GPCR_Rhodpsn"/>
</dbReference>
<dbReference type="SUPFAM" id="SSF81321">
    <property type="entry name" value="Family A G protein-coupled receptor-like"/>
    <property type="match status" value="1"/>
</dbReference>
<dbReference type="Proteomes" id="UP001634394">
    <property type="component" value="Unassembled WGS sequence"/>
</dbReference>
<feature type="domain" description="G-protein coupled receptors family 1 profile" evidence="9">
    <location>
        <begin position="49"/>
        <end position="112"/>
    </location>
</feature>
<dbReference type="PROSITE" id="PS50262">
    <property type="entry name" value="G_PROTEIN_RECEP_F1_2"/>
    <property type="match status" value="1"/>
</dbReference>
<evidence type="ECO:0000313" key="10">
    <source>
        <dbReference type="EMBL" id="KAL3880612.1"/>
    </source>
</evidence>
<dbReference type="GO" id="GO:0004930">
    <property type="term" value="F:G protein-coupled receptor activity"/>
    <property type="evidence" value="ECO:0007669"/>
    <property type="project" value="UniProtKB-KW"/>
</dbReference>
<comment type="subcellular location">
    <subcellularLocation>
        <location evidence="1">Membrane</location>
        <topology evidence="1">Multi-pass membrane protein</topology>
    </subcellularLocation>
</comment>
<evidence type="ECO:0000256" key="4">
    <source>
        <dbReference type="ARBA" id="ARBA00023040"/>
    </source>
</evidence>
<gene>
    <name evidence="10" type="ORF">ACJMK2_032839</name>
</gene>
<keyword evidence="11" id="KW-1185">Reference proteome</keyword>
<feature type="non-terminal residue" evidence="10">
    <location>
        <position position="112"/>
    </location>
</feature>
<protein>
    <recommendedName>
        <fullName evidence="9">G-protein coupled receptors family 1 profile domain-containing protein</fullName>
    </recommendedName>
</protein>
<keyword evidence="3 8" id="KW-1133">Transmembrane helix</keyword>
<feature type="transmembrane region" description="Helical" evidence="8">
    <location>
        <begin position="70"/>
        <end position="91"/>
    </location>
</feature>
<accession>A0ABD3X6J9</accession>
<keyword evidence="4" id="KW-0297">G-protein coupled receptor</keyword>